<organism evidence="3 4">
    <name type="scientific">Trichobilharzia regenti</name>
    <name type="common">Nasal bird schistosome</name>
    <dbReference type="NCBI Taxonomy" id="157069"/>
    <lineage>
        <taxon>Eukaryota</taxon>
        <taxon>Metazoa</taxon>
        <taxon>Spiralia</taxon>
        <taxon>Lophotrochozoa</taxon>
        <taxon>Platyhelminthes</taxon>
        <taxon>Trematoda</taxon>
        <taxon>Digenea</taxon>
        <taxon>Strigeidida</taxon>
        <taxon>Schistosomatoidea</taxon>
        <taxon>Schistosomatidae</taxon>
        <taxon>Trichobilharzia</taxon>
    </lineage>
</organism>
<dbReference type="GO" id="GO:0016567">
    <property type="term" value="P:protein ubiquitination"/>
    <property type="evidence" value="ECO:0007669"/>
    <property type="project" value="InterPro"/>
</dbReference>
<proteinExistence type="predicted"/>
<evidence type="ECO:0000256" key="2">
    <source>
        <dbReference type="ARBA" id="ARBA00023242"/>
    </source>
</evidence>
<protein>
    <submittedName>
        <fullName evidence="4">Uncharacterized protein</fullName>
    </submittedName>
</protein>
<dbReference type="InterPro" id="IPR033270">
    <property type="entry name" value="VPRBP/DCAF1"/>
</dbReference>
<dbReference type="GO" id="GO:0080008">
    <property type="term" value="C:Cul4-RING E3 ubiquitin ligase complex"/>
    <property type="evidence" value="ECO:0007669"/>
    <property type="project" value="TreeGrafter"/>
</dbReference>
<dbReference type="WBParaSite" id="TREG1_73130.1">
    <property type="protein sequence ID" value="TREG1_73130.1"/>
    <property type="gene ID" value="TREG1_73130"/>
</dbReference>
<comment type="subcellular location">
    <subcellularLocation>
        <location evidence="1">Nucleus</location>
    </subcellularLocation>
</comment>
<dbReference type="AlphaFoldDB" id="A0AA85K8Q8"/>
<reference evidence="3" key="1">
    <citation type="submission" date="2022-06" db="EMBL/GenBank/DDBJ databases">
        <authorList>
            <person name="Berger JAMES D."/>
            <person name="Berger JAMES D."/>
        </authorList>
    </citation>
    <scope>NUCLEOTIDE SEQUENCE [LARGE SCALE GENOMIC DNA]</scope>
</reference>
<evidence type="ECO:0000313" key="4">
    <source>
        <dbReference type="WBParaSite" id="TREG1_73130.1"/>
    </source>
</evidence>
<evidence type="ECO:0000313" key="3">
    <source>
        <dbReference type="Proteomes" id="UP000050795"/>
    </source>
</evidence>
<accession>A0AA85K8Q8</accession>
<evidence type="ECO:0000256" key="1">
    <source>
        <dbReference type="ARBA" id="ARBA00004123"/>
    </source>
</evidence>
<dbReference type="PANTHER" id="PTHR13129:SF4">
    <property type="entry name" value="DDB1- AND CUL4-ASSOCIATED FACTOR 1"/>
    <property type="match status" value="1"/>
</dbReference>
<dbReference type="PANTHER" id="PTHR13129">
    <property type="entry name" value="VPRBP PROTEIN-RELATED"/>
    <property type="match status" value="1"/>
</dbReference>
<dbReference type="Proteomes" id="UP000050795">
    <property type="component" value="Unassembled WGS sequence"/>
</dbReference>
<keyword evidence="3" id="KW-1185">Reference proteome</keyword>
<sequence length="82" mass="9534">MKEPVLPDSLTEHAEFCRYATMLIRLVVGTLSDGVLSGDMSLERVRRAEIVAKTRIQWDQEELLELIYCHLQSKGDYIYIYI</sequence>
<dbReference type="GO" id="GO:0005634">
    <property type="term" value="C:nucleus"/>
    <property type="evidence" value="ECO:0007669"/>
    <property type="project" value="UniProtKB-SubCell"/>
</dbReference>
<keyword evidence="2" id="KW-0539">Nucleus</keyword>
<reference evidence="4" key="2">
    <citation type="submission" date="2023-11" db="UniProtKB">
        <authorList>
            <consortium name="WormBaseParasite"/>
        </authorList>
    </citation>
    <scope>IDENTIFICATION</scope>
</reference>
<name>A0AA85K8Q8_TRIRE</name>